<dbReference type="FunFam" id="3.30.70.3490:FF:000001">
    <property type="entry name" value="Oxysterol-binding protein"/>
    <property type="match status" value="1"/>
</dbReference>
<dbReference type="GO" id="GO:0005794">
    <property type="term" value="C:Golgi apparatus"/>
    <property type="evidence" value="ECO:0007669"/>
    <property type="project" value="TreeGrafter"/>
</dbReference>
<dbReference type="Gene3D" id="2.40.160.120">
    <property type="match status" value="1"/>
</dbReference>
<keyword evidence="3" id="KW-0813">Transport</keyword>
<dbReference type="Gene3D" id="3.30.70.3490">
    <property type="match status" value="1"/>
</dbReference>
<feature type="region of interest" description="Disordered" evidence="4">
    <location>
        <begin position="53"/>
        <end position="77"/>
    </location>
</feature>
<dbReference type="FunFam" id="2.40.160.120:FF:000002">
    <property type="entry name" value="Oxysterol-binding protein"/>
    <property type="match status" value="1"/>
</dbReference>
<feature type="region of interest" description="Disordered" evidence="4">
    <location>
        <begin position="1"/>
        <end position="33"/>
    </location>
</feature>
<keyword evidence="1" id="KW-0446">Lipid-binding</keyword>
<dbReference type="GO" id="GO:0005829">
    <property type="term" value="C:cytosol"/>
    <property type="evidence" value="ECO:0007669"/>
    <property type="project" value="TreeGrafter"/>
</dbReference>
<keyword evidence="3" id="KW-0445">Lipid transport</keyword>
<dbReference type="PROSITE" id="PS01013">
    <property type="entry name" value="OSBP"/>
    <property type="match status" value="1"/>
</dbReference>
<dbReference type="Proteomes" id="UP000821837">
    <property type="component" value="Chromosome 3"/>
</dbReference>
<dbReference type="GO" id="GO:0006869">
    <property type="term" value="P:lipid transport"/>
    <property type="evidence" value="ECO:0007669"/>
    <property type="project" value="UniProtKB-KW"/>
</dbReference>
<dbReference type="SUPFAM" id="SSF144000">
    <property type="entry name" value="Oxysterol-binding protein-like"/>
    <property type="match status" value="1"/>
</dbReference>
<dbReference type="EMBL" id="JABSTV010001249">
    <property type="protein sequence ID" value="KAH7962491.1"/>
    <property type="molecule type" value="Genomic_DNA"/>
</dbReference>
<evidence type="ECO:0000313" key="5">
    <source>
        <dbReference type="EMBL" id="KAH7962491.1"/>
    </source>
</evidence>
<feature type="compositionally biased region" description="Basic and acidic residues" evidence="4">
    <location>
        <begin position="1"/>
        <end position="19"/>
    </location>
</feature>
<comment type="similarity">
    <text evidence="2">Belongs to the OSBP family.</text>
</comment>
<accession>A0A9D4T0U9</accession>
<dbReference type="GO" id="GO:0032934">
    <property type="term" value="F:sterol binding"/>
    <property type="evidence" value="ECO:0007669"/>
    <property type="project" value="TreeGrafter"/>
</dbReference>
<evidence type="ECO:0000256" key="2">
    <source>
        <dbReference type="RuleBase" id="RU003844"/>
    </source>
</evidence>
<dbReference type="Gene3D" id="1.10.287.2720">
    <property type="match status" value="1"/>
</dbReference>
<feature type="region of interest" description="Disordered" evidence="4">
    <location>
        <begin position="115"/>
        <end position="164"/>
    </location>
</feature>
<dbReference type="AlphaFoldDB" id="A0A9D4T0U9"/>
<feature type="compositionally biased region" description="Low complexity" evidence="4">
    <location>
        <begin position="121"/>
        <end position="131"/>
    </location>
</feature>
<dbReference type="PANTHER" id="PTHR10972:SF200">
    <property type="entry name" value="OXYSTEROL-BINDING PROTEIN-RELATED PROTEIN 9"/>
    <property type="match status" value="1"/>
</dbReference>
<evidence type="ECO:0000256" key="3">
    <source>
        <dbReference type="RuleBase" id="RU003845"/>
    </source>
</evidence>
<proteinExistence type="inferred from homology"/>
<dbReference type="GO" id="GO:0016020">
    <property type="term" value="C:membrane"/>
    <property type="evidence" value="ECO:0007669"/>
    <property type="project" value="TreeGrafter"/>
</dbReference>
<evidence type="ECO:0000313" key="6">
    <source>
        <dbReference type="Proteomes" id="UP000821837"/>
    </source>
</evidence>
<evidence type="ECO:0000256" key="1">
    <source>
        <dbReference type="ARBA" id="ARBA00023121"/>
    </source>
</evidence>
<protein>
    <recommendedName>
        <fullName evidence="3">Oxysterol-binding protein</fullName>
    </recommendedName>
</protein>
<name>A0A9D4T0U9_RHISA</name>
<dbReference type="Pfam" id="PF01237">
    <property type="entry name" value="Oxysterol_BP"/>
    <property type="match status" value="1"/>
</dbReference>
<feature type="compositionally biased region" description="Basic and acidic residues" evidence="4">
    <location>
        <begin position="132"/>
        <end position="164"/>
    </location>
</feature>
<dbReference type="InterPro" id="IPR037239">
    <property type="entry name" value="OSBP_sf"/>
</dbReference>
<sequence>MLLMEANHRESGLERHRTADPCSTDFQKEAGPCRSAPLPAVRLRWPRLAPLSGSDERAAARSTAHVHGPRRDGRSTPTSLGFALAASAMSRYYWCIFGSGHRCVSPELCAPVMSGAPPDKPGSSSDKPGSSSDKHGGSDRHASSSRSDDKSKEKALEKTTESIVDRGNAKERMVEVVRWYLSAFHAGRKGDLAKKPYNPILGEIFRCYWRIGDKAGDPVPDGPVPWATTNDLCFIAEQVSHHPPVSAFYAEHAGKGICCCAHIWTKSKFLGMSIGVHNIGQGTIWFMRHDEEYTVNFPSGYGRSIFTVPWIELGGTVNINCEKTGYSCTIEFLTKPLIGGKKHQLTAEIYPPNDKRPFLTVSGEWNGVMTAKNIHGTEVTFVDTHTMPITRKIVQPIKDQVAYESRRLWKDVTLNLKRKDVDKATEFKSQLEDRQRKEAAARKESNTKWETRVFEPDGDGWTYKYPLQKRLGIKRRGPKETTSTTPSTAK</sequence>
<dbReference type="PANTHER" id="PTHR10972">
    <property type="entry name" value="OXYSTEROL-BINDING PROTEIN-RELATED"/>
    <property type="match status" value="1"/>
</dbReference>
<gene>
    <name evidence="5" type="ORF">HPB52_016497</name>
</gene>
<keyword evidence="6" id="KW-1185">Reference proteome</keyword>
<dbReference type="InterPro" id="IPR018494">
    <property type="entry name" value="Oxysterol-bd_CS"/>
</dbReference>
<organism evidence="5 6">
    <name type="scientific">Rhipicephalus sanguineus</name>
    <name type="common">Brown dog tick</name>
    <name type="synonym">Ixodes sanguineus</name>
    <dbReference type="NCBI Taxonomy" id="34632"/>
    <lineage>
        <taxon>Eukaryota</taxon>
        <taxon>Metazoa</taxon>
        <taxon>Ecdysozoa</taxon>
        <taxon>Arthropoda</taxon>
        <taxon>Chelicerata</taxon>
        <taxon>Arachnida</taxon>
        <taxon>Acari</taxon>
        <taxon>Parasitiformes</taxon>
        <taxon>Ixodida</taxon>
        <taxon>Ixodoidea</taxon>
        <taxon>Ixodidae</taxon>
        <taxon>Rhipicephalinae</taxon>
        <taxon>Rhipicephalus</taxon>
        <taxon>Rhipicephalus</taxon>
    </lineage>
</organism>
<dbReference type="VEuPathDB" id="VectorBase:RSAN_035998"/>
<evidence type="ECO:0000256" key="4">
    <source>
        <dbReference type="SAM" id="MobiDB-lite"/>
    </source>
</evidence>
<dbReference type="InterPro" id="IPR000648">
    <property type="entry name" value="Oxysterol-bd"/>
</dbReference>
<reference evidence="5" key="2">
    <citation type="submission" date="2021-09" db="EMBL/GenBank/DDBJ databases">
        <authorList>
            <person name="Jia N."/>
            <person name="Wang J."/>
            <person name="Shi W."/>
            <person name="Du L."/>
            <person name="Sun Y."/>
            <person name="Zhan W."/>
            <person name="Jiang J."/>
            <person name="Wang Q."/>
            <person name="Zhang B."/>
            <person name="Ji P."/>
            <person name="Sakyi L.B."/>
            <person name="Cui X."/>
            <person name="Yuan T."/>
            <person name="Jiang B."/>
            <person name="Yang W."/>
            <person name="Lam T.T.-Y."/>
            <person name="Chang Q."/>
            <person name="Ding S."/>
            <person name="Wang X."/>
            <person name="Zhu J."/>
            <person name="Ruan X."/>
            <person name="Zhao L."/>
            <person name="Wei J."/>
            <person name="Que T."/>
            <person name="Du C."/>
            <person name="Cheng J."/>
            <person name="Dai P."/>
            <person name="Han X."/>
            <person name="Huang E."/>
            <person name="Gao Y."/>
            <person name="Liu J."/>
            <person name="Shao H."/>
            <person name="Ye R."/>
            <person name="Li L."/>
            <person name="Wei W."/>
            <person name="Wang X."/>
            <person name="Wang C."/>
            <person name="Huo Q."/>
            <person name="Li W."/>
            <person name="Guo W."/>
            <person name="Chen H."/>
            <person name="Chen S."/>
            <person name="Zhou L."/>
            <person name="Zhou L."/>
            <person name="Ni X."/>
            <person name="Tian J."/>
            <person name="Zhou Y."/>
            <person name="Sheng Y."/>
            <person name="Liu T."/>
            <person name="Pan Y."/>
            <person name="Xia L."/>
            <person name="Li J."/>
            <person name="Zhao F."/>
            <person name="Cao W."/>
        </authorList>
    </citation>
    <scope>NUCLEOTIDE SEQUENCE</scope>
    <source>
        <strain evidence="5">Rsan-2018</strain>
        <tissue evidence="5">Larvae</tissue>
    </source>
</reference>
<reference evidence="5" key="1">
    <citation type="journal article" date="2020" name="Cell">
        <title>Large-Scale Comparative Analyses of Tick Genomes Elucidate Their Genetic Diversity and Vector Capacities.</title>
        <authorList>
            <consortium name="Tick Genome and Microbiome Consortium (TIGMIC)"/>
            <person name="Jia N."/>
            <person name="Wang J."/>
            <person name="Shi W."/>
            <person name="Du L."/>
            <person name="Sun Y."/>
            <person name="Zhan W."/>
            <person name="Jiang J.F."/>
            <person name="Wang Q."/>
            <person name="Zhang B."/>
            <person name="Ji P."/>
            <person name="Bell-Sakyi L."/>
            <person name="Cui X.M."/>
            <person name="Yuan T.T."/>
            <person name="Jiang B.G."/>
            <person name="Yang W.F."/>
            <person name="Lam T.T."/>
            <person name="Chang Q.C."/>
            <person name="Ding S.J."/>
            <person name="Wang X.J."/>
            <person name="Zhu J.G."/>
            <person name="Ruan X.D."/>
            <person name="Zhao L."/>
            <person name="Wei J.T."/>
            <person name="Ye R.Z."/>
            <person name="Que T.C."/>
            <person name="Du C.H."/>
            <person name="Zhou Y.H."/>
            <person name="Cheng J.X."/>
            <person name="Dai P.F."/>
            <person name="Guo W.B."/>
            <person name="Han X.H."/>
            <person name="Huang E.J."/>
            <person name="Li L.F."/>
            <person name="Wei W."/>
            <person name="Gao Y.C."/>
            <person name="Liu J.Z."/>
            <person name="Shao H.Z."/>
            <person name="Wang X."/>
            <person name="Wang C.C."/>
            <person name="Yang T.C."/>
            <person name="Huo Q.B."/>
            <person name="Li W."/>
            <person name="Chen H.Y."/>
            <person name="Chen S.E."/>
            <person name="Zhou L.G."/>
            <person name="Ni X.B."/>
            <person name="Tian J.H."/>
            <person name="Sheng Y."/>
            <person name="Liu T."/>
            <person name="Pan Y.S."/>
            <person name="Xia L.Y."/>
            <person name="Li J."/>
            <person name="Zhao F."/>
            <person name="Cao W.C."/>
        </authorList>
    </citation>
    <scope>NUCLEOTIDE SEQUENCE</scope>
    <source>
        <strain evidence="5">Rsan-2018</strain>
    </source>
</reference>
<comment type="caution">
    <text evidence="5">The sequence shown here is derived from an EMBL/GenBank/DDBJ whole genome shotgun (WGS) entry which is preliminary data.</text>
</comment>